<dbReference type="GO" id="GO:0070929">
    <property type="term" value="P:trans-translation"/>
    <property type="evidence" value="ECO:0007669"/>
    <property type="project" value="UniProtKB-UniRule"/>
</dbReference>
<dbReference type="GO" id="GO:0005829">
    <property type="term" value="C:cytosol"/>
    <property type="evidence" value="ECO:0007669"/>
    <property type="project" value="TreeGrafter"/>
</dbReference>
<comment type="similarity">
    <text evidence="3">Belongs to the SmpB family.</text>
</comment>
<dbReference type="HAMAP" id="MF_00023">
    <property type="entry name" value="SmpB"/>
    <property type="match status" value="1"/>
</dbReference>
<sequence>MSKKDGFDKPLAQNKKASHDYFIEEAIEAGMVLTGTEIKSLRNGRAQLGDAFATIRNGEMFLHNMHISPFEQGNRHNPVDPTRARKLLLHKAQTHKMLGQVKRDGYTLVPLRVYIKNGYAKCLIGIGKGKKQFDKRQADAKRDSQRDIQRILREKQKVSSYK</sequence>
<dbReference type="RefSeq" id="WP_120978509.1">
    <property type="nucleotide sequence ID" value="NZ_RBZM01000008.1"/>
</dbReference>
<dbReference type="Proteomes" id="UP000282076">
    <property type="component" value="Unassembled WGS sequence"/>
</dbReference>
<gene>
    <name evidence="3 5" type="primary">smpB</name>
    <name evidence="5" type="ORF">D7Z26_18485</name>
</gene>
<evidence type="ECO:0000256" key="2">
    <source>
        <dbReference type="ARBA" id="ARBA00022884"/>
    </source>
</evidence>
<dbReference type="PROSITE" id="PS01317">
    <property type="entry name" value="SSRP"/>
    <property type="match status" value="1"/>
</dbReference>
<dbReference type="OrthoDB" id="9805462at2"/>
<evidence type="ECO:0000256" key="3">
    <source>
        <dbReference type="HAMAP-Rule" id="MF_00023"/>
    </source>
</evidence>
<reference evidence="5 6" key="1">
    <citation type="submission" date="2018-10" db="EMBL/GenBank/DDBJ databases">
        <title>Cohnella sp. M2MS4P-1, whole genome shotgun sequence.</title>
        <authorList>
            <person name="Tuo L."/>
        </authorList>
    </citation>
    <scope>NUCLEOTIDE SEQUENCE [LARGE SCALE GENOMIC DNA]</scope>
    <source>
        <strain evidence="5 6">M2MS4P-1</strain>
    </source>
</reference>
<keyword evidence="2 3" id="KW-0694">RNA-binding</keyword>
<dbReference type="CDD" id="cd09294">
    <property type="entry name" value="SmpB"/>
    <property type="match status" value="1"/>
</dbReference>
<name>A0A494XGF5_9BACL</name>
<dbReference type="GO" id="GO:0003723">
    <property type="term" value="F:RNA binding"/>
    <property type="evidence" value="ECO:0007669"/>
    <property type="project" value="UniProtKB-UniRule"/>
</dbReference>
<comment type="subcellular location">
    <subcellularLocation>
        <location evidence="3">Cytoplasm</location>
    </subcellularLocation>
    <text evidence="3">The tmRNA-SmpB complex associates with stalled 70S ribosomes.</text>
</comment>
<dbReference type="Gene3D" id="2.40.280.10">
    <property type="match status" value="1"/>
</dbReference>
<dbReference type="PANTHER" id="PTHR30308">
    <property type="entry name" value="TMRNA-BINDING COMPONENT OF TRANS-TRANSLATION TAGGING COMPLEX"/>
    <property type="match status" value="1"/>
</dbReference>
<feature type="region of interest" description="Disordered" evidence="4">
    <location>
        <begin position="134"/>
        <end position="162"/>
    </location>
</feature>
<dbReference type="InterPro" id="IPR023620">
    <property type="entry name" value="SmpB"/>
</dbReference>
<proteinExistence type="inferred from homology"/>
<comment type="caution">
    <text evidence="5">The sequence shown here is derived from an EMBL/GenBank/DDBJ whole genome shotgun (WGS) entry which is preliminary data.</text>
</comment>
<dbReference type="GO" id="GO:0070930">
    <property type="term" value="P:trans-translation-dependent protein tagging"/>
    <property type="evidence" value="ECO:0007669"/>
    <property type="project" value="TreeGrafter"/>
</dbReference>
<dbReference type="InterPro" id="IPR000037">
    <property type="entry name" value="SsrA-bd_prot"/>
</dbReference>
<dbReference type="NCBIfam" id="TIGR00086">
    <property type="entry name" value="smpB"/>
    <property type="match status" value="1"/>
</dbReference>
<evidence type="ECO:0000256" key="1">
    <source>
        <dbReference type="ARBA" id="ARBA00022490"/>
    </source>
</evidence>
<comment type="function">
    <text evidence="3">Required for rescue of stalled ribosomes mediated by trans-translation. Binds to transfer-messenger RNA (tmRNA), required for stable association of tmRNA with ribosomes. tmRNA and SmpB together mimic tRNA shape, replacing the anticodon stem-loop with SmpB. tmRNA is encoded by the ssrA gene; the 2 termini fold to resemble tRNA(Ala) and it encodes a 'tag peptide', a short internal open reading frame. During trans-translation Ala-aminoacylated tmRNA acts like a tRNA, entering the A-site of stalled ribosomes, displacing the stalled mRNA. The ribosome then switches to translate the ORF on the tmRNA; the nascent peptide is terminated with the 'tag peptide' encoded by the tmRNA and targeted for degradation. The ribosome is freed to recommence translation, which seems to be the essential function of trans-translation.</text>
</comment>
<organism evidence="5 6">
    <name type="scientific">Cohnella endophytica</name>
    <dbReference type="NCBI Taxonomy" id="2419778"/>
    <lineage>
        <taxon>Bacteria</taxon>
        <taxon>Bacillati</taxon>
        <taxon>Bacillota</taxon>
        <taxon>Bacilli</taxon>
        <taxon>Bacillales</taxon>
        <taxon>Paenibacillaceae</taxon>
        <taxon>Cohnella</taxon>
    </lineage>
</organism>
<evidence type="ECO:0000313" key="6">
    <source>
        <dbReference type="Proteomes" id="UP000282076"/>
    </source>
</evidence>
<dbReference type="Pfam" id="PF01668">
    <property type="entry name" value="SmpB"/>
    <property type="match status" value="1"/>
</dbReference>
<keyword evidence="1 3" id="KW-0963">Cytoplasm</keyword>
<dbReference type="AlphaFoldDB" id="A0A494XGF5"/>
<evidence type="ECO:0000256" key="4">
    <source>
        <dbReference type="SAM" id="MobiDB-lite"/>
    </source>
</evidence>
<dbReference type="NCBIfam" id="NF003843">
    <property type="entry name" value="PRK05422.1"/>
    <property type="match status" value="1"/>
</dbReference>
<dbReference type="EMBL" id="RBZM01000008">
    <property type="protein sequence ID" value="RKP49825.1"/>
    <property type="molecule type" value="Genomic_DNA"/>
</dbReference>
<accession>A0A494XGF5</accession>
<protein>
    <recommendedName>
        <fullName evidence="3">SsrA-binding protein</fullName>
    </recommendedName>
    <alternativeName>
        <fullName evidence="3">Small protein B</fullName>
    </alternativeName>
</protein>
<evidence type="ECO:0000313" key="5">
    <source>
        <dbReference type="EMBL" id="RKP49825.1"/>
    </source>
</evidence>
<dbReference type="SUPFAM" id="SSF74982">
    <property type="entry name" value="Small protein B (SmpB)"/>
    <property type="match status" value="1"/>
</dbReference>
<dbReference type="PANTHER" id="PTHR30308:SF2">
    <property type="entry name" value="SSRA-BINDING PROTEIN"/>
    <property type="match status" value="1"/>
</dbReference>
<keyword evidence="6" id="KW-1185">Reference proteome</keyword>
<dbReference type="InterPro" id="IPR020081">
    <property type="entry name" value="SsrA-bd_prot_CS"/>
</dbReference>